<gene>
    <name evidence="8" type="ORF">O0R46_05175</name>
</gene>
<protein>
    <recommendedName>
        <fullName evidence="6">TVP38/TMEM64 family membrane protein</fullName>
    </recommendedName>
</protein>
<proteinExistence type="inferred from homology"/>
<sequence length="198" mass="22481">MQMLVNQLLNIMHQIMIFAQDNVLLSALAGFFLAFMESFIPILPLMAIVAANGALNGFWIGFIVSLLGSACGTFIVFYLFKHIFKNKKFNKNNNQKVQAIMEKINKAEFTVIFLFYAISILPASLTTIAAAYCKFDYKDFLPPMFFGKLLMMSMYAYVGSDYKDFFTNPYKLVIGTLITIVIYFIGSKVNKSIDKKIK</sequence>
<accession>A0ABY7JLH5</accession>
<evidence type="ECO:0000256" key="4">
    <source>
        <dbReference type="ARBA" id="ARBA00022989"/>
    </source>
</evidence>
<comment type="caution">
    <text evidence="6">Lacks conserved residue(s) required for the propagation of feature annotation.</text>
</comment>
<evidence type="ECO:0000256" key="3">
    <source>
        <dbReference type="ARBA" id="ARBA00022692"/>
    </source>
</evidence>
<dbReference type="Pfam" id="PF09335">
    <property type="entry name" value="VTT_dom"/>
    <property type="match status" value="1"/>
</dbReference>
<comment type="subcellular location">
    <subcellularLocation>
        <location evidence="1 6">Cell membrane</location>
        <topology evidence="1 6">Multi-pass membrane protein</topology>
    </subcellularLocation>
</comment>
<evidence type="ECO:0000256" key="5">
    <source>
        <dbReference type="ARBA" id="ARBA00023136"/>
    </source>
</evidence>
<evidence type="ECO:0000313" key="8">
    <source>
        <dbReference type="EMBL" id="WAW13999.1"/>
    </source>
</evidence>
<keyword evidence="9" id="KW-1185">Reference proteome</keyword>
<comment type="similarity">
    <text evidence="6">Belongs to the TVP38/TMEM64 family.</text>
</comment>
<keyword evidence="5 6" id="KW-0472">Membrane</keyword>
<dbReference type="InterPro" id="IPR015414">
    <property type="entry name" value="TMEM64"/>
</dbReference>
<feature type="transmembrane region" description="Helical" evidence="6">
    <location>
        <begin position="170"/>
        <end position="186"/>
    </location>
</feature>
<dbReference type="EMBL" id="CP114052">
    <property type="protein sequence ID" value="WAW13999.1"/>
    <property type="molecule type" value="Genomic_DNA"/>
</dbReference>
<evidence type="ECO:0000259" key="7">
    <source>
        <dbReference type="Pfam" id="PF09335"/>
    </source>
</evidence>
<feature type="transmembrane region" description="Helical" evidence="6">
    <location>
        <begin position="111"/>
        <end position="133"/>
    </location>
</feature>
<dbReference type="Proteomes" id="UP001164187">
    <property type="component" value="Chromosome"/>
</dbReference>
<name>A0ABY7JLH5_9FIRM</name>
<feature type="domain" description="VTT" evidence="7">
    <location>
        <begin position="43"/>
        <end position="160"/>
    </location>
</feature>
<evidence type="ECO:0000256" key="2">
    <source>
        <dbReference type="ARBA" id="ARBA00022475"/>
    </source>
</evidence>
<feature type="transmembrane region" description="Helical" evidence="6">
    <location>
        <begin position="23"/>
        <end position="51"/>
    </location>
</feature>
<evidence type="ECO:0000313" key="9">
    <source>
        <dbReference type="Proteomes" id="UP001164187"/>
    </source>
</evidence>
<reference evidence="8" key="1">
    <citation type="submission" date="2022-12" db="EMBL/GenBank/DDBJ databases">
        <title>Peptostreptococcus.</title>
        <authorList>
            <person name="Lee S.H."/>
        </authorList>
    </citation>
    <scope>NUCLEOTIDE SEQUENCE</scope>
    <source>
        <strain evidence="8">CBA3647</strain>
    </source>
</reference>
<keyword evidence="4 6" id="KW-1133">Transmembrane helix</keyword>
<evidence type="ECO:0000256" key="1">
    <source>
        <dbReference type="ARBA" id="ARBA00004651"/>
    </source>
</evidence>
<keyword evidence="3 6" id="KW-0812">Transmembrane</keyword>
<keyword evidence="2 6" id="KW-1003">Cell membrane</keyword>
<dbReference type="PANTHER" id="PTHR12677">
    <property type="entry name" value="GOLGI APPARATUS MEMBRANE PROTEIN TVP38-RELATED"/>
    <property type="match status" value="1"/>
</dbReference>
<dbReference type="InterPro" id="IPR032816">
    <property type="entry name" value="VTT_dom"/>
</dbReference>
<evidence type="ECO:0000256" key="6">
    <source>
        <dbReference type="RuleBase" id="RU366058"/>
    </source>
</evidence>
<dbReference type="PANTHER" id="PTHR12677:SF55">
    <property type="entry name" value="UNDECAPRENYL PHOSPHATE TRANSPORTER SAOUHSC_00901-RELATED"/>
    <property type="match status" value="1"/>
</dbReference>
<organism evidence="8 9">
    <name type="scientific">Peptostreptococcus equinus</name>
    <dbReference type="NCBI Taxonomy" id="3003601"/>
    <lineage>
        <taxon>Bacteria</taxon>
        <taxon>Bacillati</taxon>
        <taxon>Bacillota</taxon>
        <taxon>Clostridia</taxon>
        <taxon>Peptostreptococcales</taxon>
        <taxon>Peptostreptococcaceae</taxon>
        <taxon>Peptostreptococcus</taxon>
    </lineage>
</organism>
<dbReference type="RefSeq" id="WP_269310661.1">
    <property type="nucleotide sequence ID" value="NZ_CP114052.1"/>
</dbReference>
<feature type="transmembrane region" description="Helical" evidence="6">
    <location>
        <begin position="58"/>
        <end position="80"/>
    </location>
</feature>